<dbReference type="Proteomes" id="UP001266305">
    <property type="component" value="Unassembled WGS sequence"/>
</dbReference>
<name>A0ABQ9VLI9_SAGOE</name>
<keyword evidence="2" id="KW-1185">Reference proteome</keyword>
<dbReference type="EMBL" id="JASSZA010000005">
    <property type="protein sequence ID" value="KAK2109950.1"/>
    <property type="molecule type" value="Genomic_DNA"/>
</dbReference>
<sequence>MAAVAAASAELLIIGWYIFRVSVLGFRMGEGSPLAPPEPATRVAIAASRTHPILIAAIPACSSAATGTARPLPIPHAVLLALTLPSAPAPAREQRLGARRATAADDHPGFLATYAVRKTRYNRTQPQEGGGALLRCQTLQLAE</sequence>
<reference evidence="1 2" key="1">
    <citation type="submission" date="2023-05" db="EMBL/GenBank/DDBJ databases">
        <title>B98-5 Cell Line De Novo Hybrid Assembly: An Optical Mapping Approach.</title>
        <authorList>
            <person name="Kananen K."/>
            <person name="Auerbach J.A."/>
            <person name="Kautto E."/>
            <person name="Blachly J.S."/>
        </authorList>
    </citation>
    <scope>NUCLEOTIDE SEQUENCE [LARGE SCALE GENOMIC DNA]</scope>
    <source>
        <strain evidence="1">B95-8</strain>
        <tissue evidence="1">Cell line</tissue>
    </source>
</reference>
<evidence type="ECO:0000313" key="2">
    <source>
        <dbReference type="Proteomes" id="UP001266305"/>
    </source>
</evidence>
<protein>
    <recommendedName>
        <fullName evidence="3">Neuronatin</fullName>
    </recommendedName>
</protein>
<evidence type="ECO:0000313" key="1">
    <source>
        <dbReference type="EMBL" id="KAK2109950.1"/>
    </source>
</evidence>
<proteinExistence type="predicted"/>
<gene>
    <name evidence="1" type="ORF">P7K49_009696</name>
</gene>
<evidence type="ECO:0008006" key="3">
    <source>
        <dbReference type="Google" id="ProtNLM"/>
    </source>
</evidence>
<organism evidence="1 2">
    <name type="scientific">Saguinus oedipus</name>
    <name type="common">Cotton-top tamarin</name>
    <name type="synonym">Oedipomidas oedipus</name>
    <dbReference type="NCBI Taxonomy" id="9490"/>
    <lineage>
        <taxon>Eukaryota</taxon>
        <taxon>Metazoa</taxon>
        <taxon>Chordata</taxon>
        <taxon>Craniata</taxon>
        <taxon>Vertebrata</taxon>
        <taxon>Euteleostomi</taxon>
        <taxon>Mammalia</taxon>
        <taxon>Eutheria</taxon>
        <taxon>Euarchontoglires</taxon>
        <taxon>Primates</taxon>
        <taxon>Haplorrhini</taxon>
        <taxon>Platyrrhini</taxon>
        <taxon>Cebidae</taxon>
        <taxon>Callitrichinae</taxon>
        <taxon>Saguinus</taxon>
    </lineage>
</organism>
<comment type="caution">
    <text evidence="1">The sequence shown here is derived from an EMBL/GenBank/DDBJ whole genome shotgun (WGS) entry which is preliminary data.</text>
</comment>
<accession>A0ABQ9VLI9</accession>